<dbReference type="SMART" id="SM00763">
    <property type="entry name" value="AAA_PrkA"/>
    <property type="match status" value="1"/>
</dbReference>
<dbReference type="AlphaFoldDB" id="A0AAC8QBD4"/>
<evidence type="ECO:0000313" key="3">
    <source>
        <dbReference type="EMBL" id="REG37562.1"/>
    </source>
</evidence>
<organism evidence="2 4">
    <name type="scientific">Archangium gephyra</name>
    <dbReference type="NCBI Taxonomy" id="48"/>
    <lineage>
        <taxon>Bacteria</taxon>
        <taxon>Pseudomonadati</taxon>
        <taxon>Myxococcota</taxon>
        <taxon>Myxococcia</taxon>
        <taxon>Myxococcales</taxon>
        <taxon>Cystobacterineae</taxon>
        <taxon>Archangiaceae</taxon>
        <taxon>Archangium</taxon>
    </lineage>
</organism>
<keyword evidence="5" id="KW-1185">Reference proteome</keyword>
<accession>A0AAC8QBD4</accession>
<sequence length="760" mass="86723">MEAKRYLQEVGAQVSDDFVKNRSILSFEEYVTLFMSDPRGQSRNAAQYLRDVMDHYGTETVPHPTGKIRRFKVFDVPASDRDGRVGVAGQEEVQNAIYRLLGNFTRAGRINKLIMLHGPNGSAKSTLVNALKAGMEDYSRQPQGALYRISWIFPSEKLVKGSIGFGGERAAATAAAAAAAGGDLSTYAHLDAESIDVRIPCELRDHPLFVVPPSERQRLLEGALKKKGLVNGDGQGDNDFVLSDYMVHGELCHKCRSIYTALLANYKGDYLQVLRHVRVERFYISRRYQVGTVTVEPQMSVDAMYQQVTADRTQLNVPPALHNVALFEPHGPLVHANRGLIEYSDLLKRPLEAFKYLLGFSETSQVPLEHFVLQLDEVLIASSNEKHLGAFKELPDFASFKGRIELVRVPYLRRFKQEQQVYDAQITPTTVGKHVAPHATEVAAMWAVLTRLKKPIPDRYPPEVKELVDQVTPVEKMHLYEEGVVPDRLSLSHGKELRKLRTDMYEESDAYPNYEGRSGGSAREIKTALFNAAQNPDYKCLNALAVIEELEAICKDKSVYEFLLQEVVDGYHDHEEFVRAVEAEYLDRVDEEVRESMGLVSEGQYRELVERYVYNVSHWVKGEKVRNRHTGAMERPDEQRMAELEAIVMPRGEDPGEFRRGLISQIGAHKLDNPDADMDYPRIFPDMFRHLRDHYFEERKRVLRRNKENVLKYLSEERGSLSSREQTQVESTLKTMHERYGYCEHCAKDAILFLMKKRYG</sequence>
<dbReference type="PANTHER" id="PTHR30267:SF2">
    <property type="entry name" value="PROTEIN PRKA"/>
    <property type="match status" value="1"/>
</dbReference>
<gene>
    <name evidence="2" type="ORF">AA314_05987</name>
    <name evidence="3" type="ORF">ATI61_101548</name>
</gene>
<evidence type="ECO:0000313" key="5">
    <source>
        <dbReference type="Proteomes" id="UP000256345"/>
    </source>
</evidence>
<dbReference type="Pfam" id="PF08298">
    <property type="entry name" value="AAA_PrkA"/>
    <property type="match status" value="1"/>
</dbReference>
<dbReference type="Pfam" id="PF06798">
    <property type="entry name" value="PrkA"/>
    <property type="match status" value="1"/>
</dbReference>
<reference evidence="3 5" key="2">
    <citation type="submission" date="2018-08" db="EMBL/GenBank/DDBJ databases">
        <title>Genomic Encyclopedia of Archaeal and Bacterial Type Strains, Phase II (KMG-II): from individual species to whole genera.</title>
        <authorList>
            <person name="Goeker M."/>
        </authorList>
    </citation>
    <scope>NUCLEOTIDE SEQUENCE [LARGE SCALE GENOMIC DNA]</scope>
    <source>
        <strain evidence="3 5">DSM 2261</strain>
    </source>
</reference>
<reference evidence="2 4" key="1">
    <citation type="submission" date="2015-05" db="EMBL/GenBank/DDBJ databases">
        <title>Genome assembly of Archangium gephyra DSM 2261.</title>
        <authorList>
            <person name="Sharma G."/>
            <person name="Subramanian S."/>
        </authorList>
    </citation>
    <scope>NUCLEOTIDE SEQUENCE [LARGE SCALE GENOMIC DNA]</scope>
    <source>
        <strain evidence="2 4">DSM 2261</strain>
    </source>
</reference>
<dbReference type="PANTHER" id="PTHR30267">
    <property type="entry name" value="PROTEIN KINASE PRKA"/>
    <property type="match status" value="1"/>
</dbReference>
<evidence type="ECO:0000313" key="4">
    <source>
        <dbReference type="Proteomes" id="UP000035579"/>
    </source>
</evidence>
<proteinExistence type="predicted"/>
<dbReference type="SUPFAM" id="SSF52540">
    <property type="entry name" value="P-loop containing nucleoside triphosphate hydrolases"/>
    <property type="match status" value="2"/>
</dbReference>
<dbReference type="KEGG" id="age:AA314_05987"/>
<dbReference type="Proteomes" id="UP000256345">
    <property type="component" value="Unassembled WGS sequence"/>
</dbReference>
<dbReference type="EMBL" id="QUMU01000001">
    <property type="protein sequence ID" value="REG37562.1"/>
    <property type="molecule type" value="Genomic_DNA"/>
</dbReference>
<feature type="domain" description="PrkA AAA" evidence="1">
    <location>
        <begin position="25"/>
        <end position="459"/>
    </location>
</feature>
<dbReference type="GO" id="GO:0004672">
    <property type="term" value="F:protein kinase activity"/>
    <property type="evidence" value="ECO:0007669"/>
    <property type="project" value="TreeGrafter"/>
</dbReference>
<name>A0AAC8QBD4_9BACT</name>
<dbReference type="RefSeq" id="WP_047858202.1">
    <property type="nucleotide sequence ID" value="NZ_CP011509.1"/>
</dbReference>
<keyword evidence="2" id="KW-0418">Kinase</keyword>
<keyword evidence="2" id="KW-0808">Transferase</keyword>
<dbReference type="Proteomes" id="UP000035579">
    <property type="component" value="Chromosome"/>
</dbReference>
<evidence type="ECO:0000259" key="1">
    <source>
        <dbReference type="SMART" id="SM00763"/>
    </source>
</evidence>
<dbReference type="EMBL" id="CP011509">
    <property type="protein sequence ID" value="AKJ04361.1"/>
    <property type="molecule type" value="Genomic_DNA"/>
</dbReference>
<dbReference type="InterPro" id="IPR010650">
    <property type="entry name" value="PrkA_C"/>
</dbReference>
<evidence type="ECO:0000313" key="2">
    <source>
        <dbReference type="EMBL" id="AKJ04361.1"/>
    </source>
</evidence>
<dbReference type="InterPro" id="IPR013153">
    <property type="entry name" value="Prk_AAA"/>
</dbReference>
<dbReference type="InterPro" id="IPR027417">
    <property type="entry name" value="P-loop_NTPase"/>
</dbReference>
<protein>
    <submittedName>
        <fullName evidence="3">Serine protein kinase PrkA</fullName>
    </submittedName>
    <submittedName>
        <fullName evidence="2">Serine protein kinase, PrkA</fullName>
    </submittedName>
</protein>